<dbReference type="AlphaFoldDB" id="A0A841T6H6"/>
<name>A0A841T6H6_9BACL</name>
<evidence type="ECO:0000313" key="1">
    <source>
        <dbReference type="EMBL" id="MBB6676492.1"/>
    </source>
</evidence>
<dbReference type="Proteomes" id="UP000574133">
    <property type="component" value="Unassembled WGS sequence"/>
</dbReference>
<accession>A0A841T6H6</accession>
<organism evidence="1 2">
    <name type="scientific">Cohnella lubricantis</name>
    <dbReference type="NCBI Taxonomy" id="2163172"/>
    <lineage>
        <taxon>Bacteria</taxon>
        <taxon>Bacillati</taxon>
        <taxon>Bacillota</taxon>
        <taxon>Bacilli</taxon>
        <taxon>Bacillales</taxon>
        <taxon>Paenibacillaceae</taxon>
        <taxon>Cohnella</taxon>
    </lineage>
</organism>
<evidence type="ECO:0000313" key="2">
    <source>
        <dbReference type="Proteomes" id="UP000574133"/>
    </source>
</evidence>
<reference evidence="1 2" key="1">
    <citation type="submission" date="2020-08" db="EMBL/GenBank/DDBJ databases">
        <title>Cohnella phylogeny.</title>
        <authorList>
            <person name="Dunlap C."/>
        </authorList>
    </citation>
    <scope>NUCLEOTIDE SEQUENCE [LARGE SCALE GENOMIC DNA]</scope>
    <source>
        <strain evidence="1 2">DSM 103658</strain>
    </source>
</reference>
<proteinExistence type="predicted"/>
<gene>
    <name evidence="1" type="ORF">H4Q31_04030</name>
</gene>
<dbReference type="RefSeq" id="WP_185177786.1">
    <property type="nucleotide sequence ID" value="NZ_CBCSEP010000004.1"/>
</dbReference>
<protein>
    <recommendedName>
        <fullName evidence="3">MmcB family DNA repair protein</fullName>
    </recommendedName>
</protein>
<sequence length="187" mass="22368">MKTEDTLSLERDIWKATNKQGVFGCLEVTIGWFGDERVDYMTYDTKGIFRCYEIKASKSDFYSSAKKTFVGHFNYFVLTKELYEQVKEDIPRHVGVYVGSLLVKKAKRQELKVDEQILKDSLIRSLSRDVDKLFKSADPEYTNRMTRIINKERKEKEEYRTKFWNLQHRVWEKYGTRWDREQETATS</sequence>
<keyword evidence="2" id="KW-1185">Reference proteome</keyword>
<evidence type="ECO:0008006" key="3">
    <source>
        <dbReference type="Google" id="ProtNLM"/>
    </source>
</evidence>
<dbReference type="EMBL" id="JACJVN010000017">
    <property type="protein sequence ID" value="MBB6676492.1"/>
    <property type="molecule type" value="Genomic_DNA"/>
</dbReference>
<comment type="caution">
    <text evidence="1">The sequence shown here is derived from an EMBL/GenBank/DDBJ whole genome shotgun (WGS) entry which is preliminary data.</text>
</comment>